<evidence type="ECO:0000256" key="1">
    <source>
        <dbReference type="SAM" id="Phobius"/>
    </source>
</evidence>
<evidence type="ECO:0000313" key="2">
    <source>
        <dbReference type="EMBL" id="ORZ18055.1"/>
    </source>
</evidence>
<dbReference type="OrthoDB" id="2448307at2759"/>
<feature type="transmembrane region" description="Helical" evidence="1">
    <location>
        <begin position="255"/>
        <end position="276"/>
    </location>
</feature>
<evidence type="ECO:0000313" key="3">
    <source>
        <dbReference type="Proteomes" id="UP000193560"/>
    </source>
</evidence>
<dbReference type="PANTHER" id="PTHR34391">
    <property type="entry name" value="UPF0658 GOLGI APPARATUS MEMBRANE PROTEIN C1952.10C-RELATED"/>
    <property type="match status" value="1"/>
</dbReference>
<feature type="transmembrane region" description="Helical" evidence="1">
    <location>
        <begin position="220"/>
        <end position="243"/>
    </location>
</feature>
<feature type="transmembrane region" description="Helical" evidence="1">
    <location>
        <begin position="30"/>
        <end position="51"/>
    </location>
</feature>
<comment type="caution">
    <text evidence="2">The sequence shown here is derived from an EMBL/GenBank/DDBJ whole genome shotgun (WGS) entry which is preliminary data.</text>
</comment>
<dbReference type="GO" id="GO:0005794">
    <property type="term" value="C:Golgi apparatus"/>
    <property type="evidence" value="ECO:0007669"/>
    <property type="project" value="TreeGrafter"/>
</dbReference>
<feature type="transmembrane region" description="Helical" evidence="1">
    <location>
        <begin position="103"/>
        <end position="121"/>
    </location>
</feature>
<dbReference type="AlphaFoldDB" id="A0A1X2IKG6"/>
<accession>A0A1X2IKG6</accession>
<reference evidence="2 3" key="1">
    <citation type="submission" date="2016-07" db="EMBL/GenBank/DDBJ databases">
        <title>Pervasive Adenine N6-methylation of Active Genes in Fungi.</title>
        <authorList>
            <consortium name="DOE Joint Genome Institute"/>
            <person name="Mondo S.J."/>
            <person name="Dannebaum R.O."/>
            <person name="Kuo R.C."/>
            <person name="Labutti K."/>
            <person name="Haridas S."/>
            <person name="Kuo A."/>
            <person name="Salamov A."/>
            <person name="Ahrendt S.R."/>
            <person name="Lipzen A."/>
            <person name="Sullivan W."/>
            <person name="Andreopoulos W.B."/>
            <person name="Clum A."/>
            <person name="Lindquist E."/>
            <person name="Daum C."/>
            <person name="Ramamoorthy G.K."/>
            <person name="Gryganskyi A."/>
            <person name="Culley D."/>
            <person name="Magnuson J.K."/>
            <person name="James T.Y."/>
            <person name="O'Malley M.A."/>
            <person name="Stajich J.E."/>
            <person name="Spatafora J.W."/>
            <person name="Visel A."/>
            <person name="Grigoriev I.V."/>
        </authorList>
    </citation>
    <scope>NUCLEOTIDE SEQUENCE [LARGE SCALE GENOMIC DNA]</scope>
    <source>
        <strain evidence="2 3">NRRL 1336</strain>
    </source>
</reference>
<feature type="transmembrane region" description="Helical" evidence="1">
    <location>
        <begin position="167"/>
        <end position="189"/>
    </location>
</feature>
<keyword evidence="1" id="KW-0812">Transmembrane</keyword>
<gene>
    <name evidence="2" type="ORF">BCR42DRAFT_413044</name>
</gene>
<feature type="transmembrane region" description="Helical" evidence="1">
    <location>
        <begin position="128"/>
        <end position="147"/>
    </location>
</feature>
<organism evidence="2 3">
    <name type="scientific">Absidia repens</name>
    <dbReference type="NCBI Taxonomy" id="90262"/>
    <lineage>
        <taxon>Eukaryota</taxon>
        <taxon>Fungi</taxon>
        <taxon>Fungi incertae sedis</taxon>
        <taxon>Mucoromycota</taxon>
        <taxon>Mucoromycotina</taxon>
        <taxon>Mucoromycetes</taxon>
        <taxon>Mucorales</taxon>
        <taxon>Cunninghamellaceae</taxon>
        <taxon>Absidia</taxon>
    </lineage>
</organism>
<feature type="transmembrane region" description="Helical" evidence="1">
    <location>
        <begin position="313"/>
        <end position="337"/>
    </location>
</feature>
<proteinExistence type="predicted"/>
<keyword evidence="1" id="KW-1133">Transmembrane helix</keyword>
<dbReference type="Proteomes" id="UP000193560">
    <property type="component" value="Unassembled WGS sequence"/>
</dbReference>
<dbReference type="PANTHER" id="PTHR34391:SF2">
    <property type="entry name" value="TRP C-TERMINAL DOMAIN-CONTAINING PROTEIN"/>
    <property type="match status" value="1"/>
</dbReference>
<dbReference type="STRING" id="90262.A0A1X2IKG6"/>
<feature type="transmembrane region" description="Helical" evidence="1">
    <location>
        <begin position="288"/>
        <end position="307"/>
    </location>
</feature>
<keyword evidence="1" id="KW-0472">Membrane</keyword>
<protein>
    <submittedName>
        <fullName evidence="2">Uncharacterized protein</fullName>
    </submittedName>
</protein>
<dbReference type="EMBL" id="MCGE01000009">
    <property type="protein sequence ID" value="ORZ18055.1"/>
    <property type="molecule type" value="Genomic_DNA"/>
</dbReference>
<dbReference type="InterPro" id="IPR040410">
    <property type="entry name" value="UPF0658_Golgi"/>
</dbReference>
<name>A0A1X2IKG6_9FUNG</name>
<keyword evidence="3" id="KW-1185">Reference proteome</keyword>
<sequence length="357" mass="40597">MYKCHSPDALRRIAQVAWTRITQTKYTCSYIALIVVSTFVGLILQGLIAGLHSQALTTLQDLYVKSGGDLSQLNSPLSWNQPGQSNPYLLALVDLKRLKDENIFFVLLRLFYVFLGIDAIVRQSVIQLVAHTALELMSVIFAATQLYETHVCRALVQDSMDPSVFDSAIHLSIAVIVILSVFTLVLAYLCKILRQEIGWNTYKRLGADQDQKQRFRLAQLFLLVLKLDAFFHLVFSVFFLVVMTQEYIFARGPSFVVWYIFHLLVTLLQIPCFLIARRGVTQEKPGAMNLYIVLQVIFVVDFFIILQQTATSWAYWALAVCLAIILCIVTVVLTIYAKRNFNMGLLIHSKSERNDVD</sequence>